<dbReference type="KEGG" id="dfa:DFA_11097"/>
<dbReference type="Proteomes" id="UP000007797">
    <property type="component" value="Unassembled WGS sequence"/>
</dbReference>
<name>F4QES5_CACFS</name>
<protein>
    <recommendedName>
        <fullName evidence="3">Ankyrin repeat-containing protein</fullName>
    </recommendedName>
</protein>
<dbReference type="OrthoDB" id="24005at2759"/>
<dbReference type="EMBL" id="GL883029">
    <property type="protein sequence ID" value="EGG13336.1"/>
    <property type="molecule type" value="Genomic_DNA"/>
</dbReference>
<dbReference type="GeneID" id="14866158"/>
<dbReference type="AlphaFoldDB" id="F4QES5"/>
<accession>F4QES5</accession>
<dbReference type="SUPFAM" id="SSF140860">
    <property type="entry name" value="Pseudo ankyrin repeat-like"/>
    <property type="match status" value="1"/>
</dbReference>
<evidence type="ECO:0000313" key="1">
    <source>
        <dbReference type="EMBL" id="EGG13336.1"/>
    </source>
</evidence>
<evidence type="ECO:0000313" key="2">
    <source>
        <dbReference type="Proteomes" id="UP000007797"/>
    </source>
</evidence>
<reference evidence="2" key="1">
    <citation type="journal article" date="2011" name="Genome Res.">
        <title>Phylogeny-wide analysis of social amoeba genomes highlights ancient origins for complex intercellular communication.</title>
        <authorList>
            <person name="Heidel A.J."/>
            <person name="Lawal H.M."/>
            <person name="Felder M."/>
            <person name="Schilde C."/>
            <person name="Helps N.R."/>
            <person name="Tunggal B."/>
            <person name="Rivero F."/>
            <person name="John U."/>
            <person name="Schleicher M."/>
            <person name="Eichinger L."/>
            <person name="Platzer M."/>
            <person name="Noegel A.A."/>
            <person name="Schaap P."/>
            <person name="Gloeckner G."/>
        </authorList>
    </citation>
    <scope>NUCLEOTIDE SEQUENCE [LARGE SCALE GENOMIC DNA]</scope>
    <source>
        <strain evidence="2">SH3</strain>
    </source>
</reference>
<evidence type="ECO:0008006" key="3">
    <source>
        <dbReference type="Google" id="ProtNLM"/>
    </source>
</evidence>
<proteinExistence type="predicted"/>
<dbReference type="RefSeq" id="XP_004350040.1">
    <property type="nucleotide sequence ID" value="XM_004349990.1"/>
</dbReference>
<keyword evidence="2" id="KW-1185">Reference proteome</keyword>
<sequence>MNNSNNNIFIFIIRNRYLQNIIFNNVKFKLVHEEERQYCLFKWSYDHWNKVSDILKNGYYGLLIDKVQRGIPDTVCSFTVRDAATICQRITNTNHFSILYNKFRDYFVDPSLLELACRGGNIEIIDILLNQTYPIVLPQSRSYIGAAMGNHIHVLDHLLEKMVPFDRKNDQFIFDLLTASMSHQGDVNCLRWVQGQFKDNQELSPYLSQIEPRYFYCCGDIYLPEFQQSLSSLKEKDVKQEFKMSLQYIIEHDDFTTIFTLFEDTIDKWILLDLPQEYSQFKGIAKHYRHHSDRDQLVASLFIIVYATMHQKAEKAIHNIMQLLQHPKDRHYFFSNVLCLVSTSAAVNSTIFKVLGSKKEWFQEVFKVFGFGSCFRNTLSAAPETIQLDFLNSNSDWYLRMDNLTTSSFKVANEFRDKFPGKILIKNIDLAKDITSQNISFVFNDDRTGKYSKTIRFARETYLEMINYILEITQDKDLLVKLTQNDQFFSYCGYHVQLPFGSKLNKFMFGLKHHLQVSSDLCSSRLTLDAYKLFKSRISYFQHDPFISGDLELIEYLCQGRNVQIINSSVTNGSVSVLNKLLFDNLNYLEGPNDDGSWLNKSQCLQKIIELGNISLLCHYLSISDKQTNNNKETLIKLIDINSPSFALALTVTNNQIPILAMLIYLVTKLGLNFTNTRLKSLSHIRDNQYFANTLSNLLNK</sequence>
<gene>
    <name evidence="1" type="ORF">DFA_11097</name>
</gene>
<organism evidence="1 2">
    <name type="scientific">Cavenderia fasciculata</name>
    <name type="common">Slime mold</name>
    <name type="synonym">Dictyostelium fasciculatum</name>
    <dbReference type="NCBI Taxonomy" id="261658"/>
    <lineage>
        <taxon>Eukaryota</taxon>
        <taxon>Amoebozoa</taxon>
        <taxon>Evosea</taxon>
        <taxon>Eumycetozoa</taxon>
        <taxon>Dictyostelia</taxon>
        <taxon>Acytosteliales</taxon>
        <taxon>Cavenderiaceae</taxon>
        <taxon>Cavenderia</taxon>
    </lineage>
</organism>